<feature type="region of interest" description="Disordered" evidence="4">
    <location>
        <begin position="1"/>
        <end position="24"/>
    </location>
</feature>
<accession>A0A2J7ZGD9</accession>
<keyword evidence="5" id="KW-0808">Transferase</keyword>
<gene>
    <name evidence="5" type="ORF">TSOC_014884</name>
</gene>
<keyword evidence="5" id="KW-0418">Kinase</keyword>
<dbReference type="InterPro" id="IPR051716">
    <property type="entry name" value="Plant_RL_S/T_kinase"/>
</dbReference>
<keyword evidence="3" id="KW-0732">Signal</keyword>
<organism evidence="5 6">
    <name type="scientific">Tetrabaena socialis</name>
    <dbReference type="NCBI Taxonomy" id="47790"/>
    <lineage>
        <taxon>Eukaryota</taxon>
        <taxon>Viridiplantae</taxon>
        <taxon>Chlorophyta</taxon>
        <taxon>core chlorophytes</taxon>
        <taxon>Chlorophyceae</taxon>
        <taxon>CS clade</taxon>
        <taxon>Chlamydomonadales</taxon>
        <taxon>Tetrabaenaceae</taxon>
        <taxon>Tetrabaena</taxon>
    </lineage>
</organism>
<keyword evidence="5" id="KW-0675">Receptor</keyword>
<comment type="caution">
    <text evidence="5">The sequence shown here is derived from an EMBL/GenBank/DDBJ whole genome shotgun (WGS) entry which is preliminary data.</text>
</comment>
<dbReference type="InterPro" id="IPR001611">
    <property type="entry name" value="Leu-rich_rpt"/>
</dbReference>
<evidence type="ECO:0000313" key="6">
    <source>
        <dbReference type="Proteomes" id="UP000236333"/>
    </source>
</evidence>
<dbReference type="AlphaFoldDB" id="A0A2J7ZGD9"/>
<dbReference type="Proteomes" id="UP000236333">
    <property type="component" value="Unassembled WGS sequence"/>
</dbReference>
<feature type="non-terminal residue" evidence="5">
    <location>
        <position position="183"/>
    </location>
</feature>
<dbReference type="GO" id="GO:0016020">
    <property type="term" value="C:membrane"/>
    <property type="evidence" value="ECO:0007669"/>
    <property type="project" value="UniProtKB-SubCell"/>
</dbReference>
<evidence type="ECO:0000256" key="4">
    <source>
        <dbReference type="SAM" id="MobiDB-lite"/>
    </source>
</evidence>
<dbReference type="Gene3D" id="3.80.10.10">
    <property type="entry name" value="Ribonuclease Inhibitor"/>
    <property type="match status" value="1"/>
</dbReference>
<dbReference type="Pfam" id="PF00560">
    <property type="entry name" value="LRR_1"/>
    <property type="match status" value="3"/>
</dbReference>
<dbReference type="GO" id="GO:0016301">
    <property type="term" value="F:kinase activity"/>
    <property type="evidence" value="ECO:0007669"/>
    <property type="project" value="UniProtKB-KW"/>
</dbReference>
<reference evidence="5 6" key="1">
    <citation type="journal article" date="2017" name="Mol. Biol. Evol.">
        <title>The 4-celled Tetrabaena socialis nuclear genome reveals the essential components for genetic control of cell number at the origin of multicellularity in the volvocine lineage.</title>
        <authorList>
            <person name="Featherston J."/>
            <person name="Arakaki Y."/>
            <person name="Hanschen E.R."/>
            <person name="Ferris P.J."/>
            <person name="Michod R.E."/>
            <person name="Olson B.J.S.C."/>
            <person name="Nozaki H."/>
            <person name="Durand P.M."/>
        </authorList>
    </citation>
    <scope>NUCLEOTIDE SEQUENCE [LARGE SCALE GENOMIC DNA]</scope>
    <source>
        <strain evidence="5 6">NIES-571</strain>
    </source>
</reference>
<evidence type="ECO:0000256" key="3">
    <source>
        <dbReference type="ARBA" id="ARBA00022729"/>
    </source>
</evidence>
<dbReference type="SUPFAM" id="SSF52058">
    <property type="entry name" value="L domain-like"/>
    <property type="match status" value="1"/>
</dbReference>
<name>A0A2J7ZGD9_9CHLO</name>
<dbReference type="EMBL" id="PGGS01003219">
    <property type="protein sequence ID" value="PNG99340.1"/>
    <property type="molecule type" value="Genomic_DNA"/>
</dbReference>
<evidence type="ECO:0000256" key="2">
    <source>
        <dbReference type="ARBA" id="ARBA00004430"/>
    </source>
</evidence>
<protein>
    <submittedName>
        <fullName evidence="5">Putative inactive receptor kinase At5g10020-like protein</fullName>
    </submittedName>
</protein>
<keyword evidence="6" id="KW-1185">Reference proteome</keyword>
<feature type="non-terminal residue" evidence="5">
    <location>
        <position position="1"/>
    </location>
</feature>
<comment type="subcellular location">
    <subcellularLocation>
        <location evidence="2">Cytoplasm</location>
        <location evidence="2">Cytoskeleton</location>
        <location evidence="2">Cilium axoneme</location>
    </subcellularLocation>
    <subcellularLocation>
        <location evidence="1">Membrane</location>
        <topology evidence="1">Single-pass membrane protein</topology>
    </subcellularLocation>
</comment>
<evidence type="ECO:0000313" key="5">
    <source>
        <dbReference type="EMBL" id="PNG99340.1"/>
    </source>
</evidence>
<evidence type="ECO:0000256" key="1">
    <source>
        <dbReference type="ARBA" id="ARBA00004167"/>
    </source>
</evidence>
<dbReference type="GO" id="GO:0005930">
    <property type="term" value="C:axoneme"/>
    <property type="evidence" value="ECO:0007669"/>
    <property type="project" value="UniProtKB-SubCell"/>
</dbReference>
<dbReference type="InterPro" id="IPR032675">
    <property type="entry name" value="LRR_dom_sf"/>
</dbReference>
<proteinExistence type="predicted"/>
<sequence>LGLARGPRPWGDRPCPKPGKHAQQTGWEARKALGPSDALAREWQCQFLDLGSNSLSGPVPPQLFHPASRLISADLSRNQLSGPVPSPANTSAGATRASRISVLNLSGNRLTGMLPLELFRVYLAYFDASNNDLEGPVAPLLRTCWALNYLELSDNRLDGAIPGELAAQNMHVGGGGVWDGGRG</sequence>
<dbReference type="OrthoDB" id="552043at2759"/>
<dbReference type="PANTHER" id="PTHR48053">
    <property type="entry name" value="LEUCINE RICH REPEAT FAMILY PROTEIN, EXPRESSED"/>
    <property type="match status" value="1"/>
</dbReference>
<dbReference type="PANTHER" id="PTHR48053:SF71">
    <property type="entry name" value="LEUCINE RICH REPEAT FAMILY PROTEIN, EXPRESSED"/>
    <property type="match status" value="1"/>
</dbReference>